<feature type="domain" description="Cupin type-2" evidence="1">
    <location>
        <begin position="45"/>
        <end position="88"/>
    </location>
</feature>
<keyword evidence="3" id="KW-1185">Reference proteome</keyword>
<dbReference type="AlphaFoldDB" id="A0A1G5HH16"/>
<dbReference type="InterPro" id="IPR011051">
    <property type="entry name" value="RmlC_Cupin_sf"/>
</dbReference>
<accession>A0A1G5HH16</accession>
<sequence length="111" mass="12224">MSSVFPEPITSLPIAHMPQPGATAYLSQAETHQLLFMQFDQDLELPEHAHAAQVGFVLEGTIDLVVDGQAYRFTKGDRYYIPAGSPHSGKIHAGYADISFFEEPSRYAVKA</sequence>
<dbReference type="EMBL" id="FMUX01000014">
    <property type="protein sequence ID" value="SCY63004.1"/>
    <property type="molecule type" value="Genomic_DNA"/>
</dbReference>
<dbReference type="InterPro" id="IPR014710">
    <property type="entry name" value="RmlC-like_jellyroll"/>
</dbReference>
<dbReference type="OrthoDB" id="882143at2"/>
<gene>
    <name evidence="2" type="ORF">SAMN05216233_11424</name>
</gene>
<dbReference type="RefSeq" id="WP_092212435.1">
    <property type="nucleotide sequence ID" value="NZ_FMUX01000014.1"/>
</dbReference>
<dbReference type="STRING" id="419481.SAMN05216233_11424"/>
<evidence type="ECO:0000259" key="1">
    <source>
        <dbReference type="Pfam" id="PF07883"/>
    </source>
</evidence>
<protein>
    <submittedName>
        <fullName evidence="2">Cupin domain-containing protein</fullName>
    </submittedName>
</protein>
<dbReference type="Pfam" id="PF07883">
    <property type="entry name" value="Cupin_2"/>
    <property type="match status" value="1"/>
</dbReference>
<organism evidence="2 3">
    <name type="scientific">Desulfoluna spongiiphila</name>
    <dbReference type="NCBI Taxonomy" id="419481"/>
    <lineage>
        <taxon>Bacteria</taxon>
        <taxon>Pseudomonadati</taxon>
        <taxon>Thermodesulfobacteriota</taxon>
        <taxon>Desulfobacteria</taxon>
        <taxon>Desulfobacterales</taxon>
        <taxon>Desulfolunaceae</taxon>
        <taxon>Desulfoluna</taxon>
    </lineage>
</organism>
<evidence type="ECO:0000313" key="3">
    <source>
        <dbReference type="Proteomes" id="UP000198870"/>
    </source>
</evidence>
<name>A0A1G5HH16_9BACT</name>
<dbReference type="Proteomes" id="UP000198870">
    <property type="component" value="Unassembled WGS sequence"/>
</dbReference>
<proteinExistence type="predicted"/>
<dbReference type="Gene3D" id="2.60.120.10">
    <property type="entry name" value="Jelly Rolls"/>
    <property type="match status" value="1"/>
</dbReference>
<reference evidence="2 3" key="1">
    <citation type="submission" date="2016-10" db="EMBL/GenBank/DDBJ databases">
        <authorList>
            <person name="de Groot N.N."/>
        </authorList>
    </citation>
    <scope>NUCLEOTIDE SEQUENCE [LARGE SCALE GENOMIC DNA]</scope>
    <source>
        <strain evidence="2 3">AA1</strain>
    </source>
</reference>
<dbReference type="SUPFAM" id="SSF51182">
    <property type="entry name" value="RmlC-like cupins"/>
    <property type="match status" value="1"/>
</dbReference>
<evidence type="ECO:0000313" key="2">
    <source>
        <dbReference type="EMBL" id="SCY63004.1"/>
    </source>
</evidence>
<dbReference type="InterPro" id="IPR013096">
    <property type="entry name" value="Cupin_2"/>
</dbReference>